<dbReference type="Gene3D" id="3.90.320.10">
    <property type="match status" value="1"/>
</dbReference>
<evidence type="ECO:0000256" key="1">
    <source>
        <dbReference type="PROSITE-ProRule" id="PRU00325"/>
    </source>
</evidence>
<name>A0AAD9PY31_ACRCE</name>
<feature type="domain" description="SWIM-type" evidence="2">
    <location>
        <begin position="191"/>
        <end position="226"/>
    </location>
</feature>
<gene>
    <name evidence="3" type="ORF">P5673_028086</name>
</gene>
<dbReference type="Proteomes" id="UP001249851">
    <property type="component" value="Unassembled WGS sequence"/>
</dbReference>
<dbReference type="PROSITE" id="PS50966">
    <property type="entry name" value="ZF_SWIM"/>
    <property type="match status" value="1"/>
</dbReference>
<dbReference type="CDD" id="cd22343">
    <property type="entry name" value="PDDEXK_lambda_exonuclease-like"/>
    <property type="match status" value="1"/>
</dbReference>
<dbReference type="InterPro" id="IPR007527">
    <property type="entry name" value="Znf_SWIM"/>
</dbReference>
<dbReference type="EMBL" id="JARQWQ010000101">
    <property type="protein sequence ID" value="KAK2551156.1"/>
    <property type="molecule type" value="Genomic_DNA"/>
</dbReference>
<dbReference type="PANTHER" id="PTHR47526">
    <property type="entry name" value="ATP-DEPENDENT DNA HELICASE"/>
    <property type="match status" value="1"/>
</dbReference>
<dbReference type="InterPro" id="IPR011604">
    <property type="entry name" value="PDDEXK-like_dom_sf"/>
</dbReference>
<reference evidence="3" key="1">
    <citation type="journal article" date="2023" name="G3 (Bethesda)">
        <title>Whole genome assembly and annotation of the endangered Caribbean coral Acropora cervicornis.</title>
        <authorList>
            <person name="Selwyn J.D."/>
            <person name="Vollmer S.V."/>
        </authorList>
    </citation>
    <scope>NUCLEOTIDE SEQUENCE</scope>
    <source>
        <strain evidence="3">K2</strain>
    </source>
</reference>
<dbReference type="InterPro" id="IPR011335">
    <property type="entry name" value="Restrct_endonuc-II-like"/>
</dbReference>
<proteinExistence type="predicted"/>
<dbReference type="SUPFAM" id="SSF52980">
    <property type="entry name" value="Restriction endonuclease-like"/>
    <property type="match status" value="1"/>
</dbReference>
<dbReference type="Pfam" id="PF09588">
    <property type="entry name" value="YqaJ"/>
    <property type="match status" value="1"/>
</dbReference>
<organism evidence="3 4">
    <name type="scientific">Acropora cervicornis</name>
    <name type="common">Staghorn coral</name>
    <dbReference type="NCBI Taxonomy" id="6130"/>
    <lineage>
        <taxon>Eukaryota</taxon>
        <taxon>Metazoa</taxon>
        <taxon>Cnidaria</taxon>
        <taxon>Anthozoa</taxon>
        <taxon>Hexacorallia</taxon>
        <taxon>Scleractinia</taxon>
        <taxon>Astrocoeniina</taxon>
        <taxon>Acroporidae</taxon>
        <taxon>Acropora</taxon>
    </lineage>
</organism>
<dbReference type="PANTHER" id="PTHR47526:SF3">
    <property type="entry name" value="PHD-TYPE DOMAIN-CONTAINING PROTEIN"/>
    <property type="match status" value="1"/>
</dbReference>
<reference evidence="3" key="2">
    <citation type="journal article" date="2023" name="Science">
        <title>Genomic signatures of disease resistance in endangered staghorn corals.</title>
        <authorList>
            <person name="Vollmer S.V."/>
            <person name="Selwyn J.D."/>
            <person name="Despard B.A."/>
            <person name="Roesel C.L."/>
        </authorList>
    </citation>
    <scope>NUCLEOTIDE SEQUENCE</scope>
    <source>
        <strain evidence="3">K2</strain>
    </source>
</reference>
<evidence type="ECO:0000313" key="4">
    <source>
        <dbReference type="Proteomes" id="UP001249851"/>
    </source>
</evidence>
<protein>
    <recommendedName>
        <fullName evidence="2">SWIM-type domain-containing protein</fullName>
    </recommendedName>
</protein>
<sequence>MASSSASDPPVILSEDDIPGASLAGRNPASLKNAELIFWLRCRGDSLKGLKTKAQLIKRVDEYLKTGRDKMVVDPDPDGIYSKRKARLSNLSSDATPSTSAKYPSDGWGKSLKRMPCFTRAEMNIHVANSGKRVVNTEHHSIPTNLRKAKTFLTDEYLKEIEANSDQRYFFLRAKCYHSFKKSEAPHVLRFALCIVSGQVIQANCSCKAGKVGFCNHVLALMFKTCKFSLFDCKNTDDLCEDDDEQPNVACTSQLQKWHKKGRGDKITAEPIMEIAVSKTKLDEIKSGEGVKCLLYDARCNPKNDVEAEMKFKNALKDLNPGMGLSIMAGDDSSINSFVDVKFGSSQVGSFCSYQLAHTEANFAATVDISAVPRGDDVTTELTYPRFPLNSGSDFVSPDRQSESEEALISSLVVDEVMINNIEEATRGQSLSERWKEERKYRLTASKFDLITKMRRNHDKFAAYLMHPKQINSRGVQHGFKYEPIALQEYKKIMFARKTPVKVLKTGFVVCMEMPFLGGSPDGRVIDFGCQNHFGLAEAKCPETKYHVTPLEACQDPSFFCETVSGHCKLKRNHAYYTQVQGQMGVSGESWCDFIIYTKKGISVERIAFDATYCSSLKQKLHNYYFTHFIKTAAGEFAKC</sequence>
<keyword evidence="4" id="KW-1185">Reference proteome</keyword>
<dbReference type="GO" id="GO:0006281">
    <property type="term" value="P:DNA repair"/>
    <property type="evidence" value="ECO:0007669"/>
    <property type="project" value="UniProtKB-ARBA"/>
</dbReference>
<keyword evidence="1" id="KW-0479">Metal-binding</keyword>
<dbReference type="AlphaFoldDB" id="A0AAD9PY31"/>
<accession>A0AAD9PY31</accession>
<comment type="caution">
    <text evidence="3">The sequence shown here is derived from an EMBL/GenBank/DDBJ whole genome shotgun (WGS) entry which is preliminary data.</text>
</comment>
<keyword evidence="1" id="KW-0863">Zinc-finger</keyword>
<evidence type="ECO:0000259" key="2">
    <source>
        <dbReference type="PROSITE" id="PS50966"/>
    </source>
</evidence>
<dbReference type="InterPro" id="IPR019080">
    <property type="entry name" value="YqaJ_viral_recombinase"/>
</dbReference>
<keyword evidence="1" id="KW-0862">Zinc</keyword>
<dbReference type="GO" id="GO:0008270">
    <property type="term" value="F:zinc ion binding"/>
    <property type="evidence" value="ECO:0007669"/>
    <property type="project" value="UniProtKB-KW"/>
</dbReference>
<evidence type="ECO:0000313" key="3">
    <source>
        <dbReference type="EMBL" id="KAK2551156.1"/>
    </source>
</evidence>